<dbReference type="OrthoDB" id="5569250at2759"/>
<dbReference type="GO" id="GO:0016301">
    <property type="term" value="F:kinase activity"/>
    <property type="evidence" value="ECO:0007669"/>
    <property type="project" value="UniProtKB-KW"/>
</dbReference>
<name>A0A8H6XHN1_9AGAR</name>
<dbReference type="Pfam" id="PF17667">
    <property type="entry name" value="Pkinase_fungal"/>
    <property type="match status" value="1"/>
</dbReference>
<organism evidence="3 4">
    <name type="scientific">Mycena sanguinolenta</name>
    <dbReference type="NCBI Taxonomy" id="230812"/>
    <lineage>
        <taxon>Eukaryota</taxon>
        <taxon>Fungi</taxon>
        <taxon>Dikarya</taxon>
        <taxon>Basidiomycota</taxon>
        <taxon>Agaricomycotina</taxon>
        <taxon>Agaricomycetes</taxon>
        <taxon>Agaricomycetidae</taxon>
        <taxon>Agaricales</taxon>
        <taxon>Marasmiineae</taxon>
        <taxon>Mycenaceae</taxon>
        <taxon>Mycena</taxon>
    </lineage>
</organism>
<accession>A0A8H6XHN1</accession>
<evidence type="ECO:0000313" key="4">
    <source>
        <dbReference type="Proteomes" id="UP000623467"/>
    </source>
</evidence>
<sequence length="95" mass="11182">MREERDIGYLSSEYGQEYEPQVLHIVVQEELRPITELRTAADVGEAFRGIFRCYRWLYEKARIIHRDISLSNLEDEGNGQDSAQGGLRLHERFRV</sequence>
<comment type="caution">
    <text evidence="3">The sequence shown here is derived from an EMBL/GenBank/DDBJ whole genome shotgun (WGS) entry which is preliminary data.</text>
</comment>
<dbReference type="InterPro" id="IPR040976">
    <property type="entry name" value="Pkinase_fungal"/>
</dbReference>
<feature type="domain" description="Fungal-type protein kinase" evidence="2">
    <location>
        <begin position="20"/>
        <end position="73"/>
    </location>
</feature>
<feature type="region of interest" description="Disordered" evidence="1">
    <location>
        <begin position="74"/>
        <end position="95"/>
    </location>
</feature>
<protein>
    <submittedName>
        <fullName evidence="3">Other 1 protein kinase</fullName>
    </submittedName>
</protein>
<evidence type="ECO:0000259" key="2">
    <source>
        <dbReference type="Pfam" id="PF17667"/>
    </source>
</evidence>
<keyword evidence="4" id="KW-1185">Reference proteome</keyword>
<reference evidence="3" key="1">
    <citation type="submission" date="2020-05" db="EMBL/GenBank/DDBJ databases">
        <title>Mycena genomes resolve the evolution of fungal bioluminescence.</title>
        <authorList>
            <person name="Tsai I.J."/>
        </authorList>
    </citation>
    <scope>NUCLEOTIDE SEQUENCE</scope>
    <source>
        <strain evidence="3">160909Yilan</strain>
    </source>
</reference>
<evidence type="ECO:0000313" key="3">
    <source>
        <dbReference type="EMBL" id="KAF7340701.1"/>
    </source>
</evidence>
<proteinExistence type="predicted"/>
<dbReference type="AlphaFoldDB" id="A0A8H6XHN1"/>
<gene>
    <name evidence="3" type="ORF">MSAN_02098400</name>
</gene>
<keyword evidence="3" id="KW-0418">Kinase</keyword>
<evidence type="ECO:0000256" key="1">
    <source>
        <dbReference type="SAM" id="MobiDB-lite"/>
    </source>
</evidence>
<keyword evidence="3" id="KW-0808">Transferase</keyword>
<dbReference type="Proteomes" id="UP000623467">
    <property type="component" value="Unassembled WGS sequence"/>
</dbReference>
<dbReference type="EMBL" id="JACAZH010000029">
    <property type="protein sequence ID" value="KAF7340701.1"/>
    <property type="molecule type" value="Genomic_DNA"/>
</dbReference>